<dbReference type="PANTHER" id="PTHR30561">
    <property type="entry name" value="SMR FAMILY PROTON-DEPENDENT DRUG EFFLUX TRANSPORTER SUGE"/>
    <property type="match status" value="1"/>
</dbReference>
<proteinExistence type="inferred from homology"/>
<protein>
    <recommendedName>
        <fullName evidence="8">Guanidinium exporter</fullName>
    </recommendedName>
</protein>
<evidence type="ECO:0000256" key="4">
    <source>
        <dbReference type="ARBA" id="ARBA00022692"/>
    </source>
</evidence>
<organism evidence="11 12">
    <name type="scientific">Novipirellula rosea</name>
    <dbReference type="NCBI Taxonomy" id="1031540"/>
    <lineage>
        <taxon>Bacteria</taxon>
        <taxon>Pseudomonadati</taxon>
        <taxon>Planctomycetota</taxon>
        <taxon>Planctomycetia</taxon>
        <taxon>Pirellulales</taxon>
        <taxon>Pirellulaceae</taxon>
        <taxon>Novipirellula</taxon>
    </lineage>
</organism>
<dbReference type="Gene3D" id="1.10.3730.20">
    <property type="match status" value="1"/>
</dbReference>
<feature type="transmembrane region" description="Helical" evidence="10">
    <location>
        <begin position="33"/>
        <end position="50"/>
    </location>
</feature>
<keyword evidence="4 9" id="KW-0812">Transmembrane</keyword>
<name>A0ABP8M918_9BACT</name>
<comment type="subcellular location">
    <subcellularLocation>
        <location evidence="1 9">Cell membrane</location>
        <topology evidence="1 9">Multi-pass membrane protein</topology>
    </subcellularLocation>
</comment>
<keyword evidence="12" id="KW-1185">Reference proteome</keyword>
<evidence type="ECO:0000256" key="1">
    <source>
        <dbReference type="ARBA" id="ARBA00004651"/>
    </source>
</evidence>
<evidence type="ECO:0000256" key="5">
    <source>
        <dbReference type="ARBA" id="ARBA00022989"/>
    </source>
</evidence>
<evidence type="ECO:0000256" key="9">
    <source>
        <dbReference type="RuleBase" id="RU003942"/>
    </source>
</evidence>
<keyword evidence="6 10" id="KW-0472">Membrane</keyword>
<keyword evidence="5 10" id="KW-1133">Transmembrane helix</keyword>
<keyword evidence="3" id="KW-1003">Cell membrane</keyword>
<dbReference type="InterPro" id="IPR000390">
    <property type="entry name" value="Small_drug/metabolite_transptr"/>
</dbReference>
<reference evidence="12" key="1">
    <citation type="journal article" date="2019" name="Int. J. Syst. Evol. Microbiol.">
        <title>The Global Catalogue of Microorganisms (GCM) 10K type strain sequencing project: providing services to taxonomists for standard genome sequencing and annotation.</title>
        <authorList>
            <consortium name="The Broad Institute Genomics Platform"/>
            <consortium name="The Broad Institute Genome Sequencing Center for Infectious Disease"/>
            <person name="Wu L."/>
            <person name="Ma J."/>
        </authorList>
    </citation>
    <scope>NUCLEOTIDE SEQUENCE [LARGE SCALE GENOMIC DNA]</scope>
    <source>
        <strain evidence="12">JCM 17759</strain>
    </source>
</reference>
<feature type="transmembrane region" description="Helical" evidence="10">
    <location>
        <begin position="84"/>
        <end position="104"/>
    </location>
</feature>
<dbReference type="InterPro" id="IPR045324">
    <property type="entry name" value="Small_multidrug_res"/>
</dbReference>
<dbReference type="SUPFAM" id="SSF103481">
    <property type="entry name" value="Multidrug resistance efflux transporter EmrE"/>
    <property type="match status" value="1"/>
</dbReference>
<dbReference type="EMBL" id="BAABGA010000010">
    <property type="protein sequence ID" value="GAA4446646.1"/>
    <property type="molecule type" value="Genomic_DNA"/>
</dbReference>
<dbReference type="Proteomes" id="UP001500840">
    <property type="component" value="Unassembled WGS sequence"/>
</dbReference>
<evidence type="ECO:0000313" key="11">
    <source>
        <dbReference type="EMBL" id="GAA4446646.1"/>
    </source>
</evidence>
<evidence type="ECO:0000256" key="7">
    <source>
        <dbReference type="ARBA" id="ARBA00038151"/>
    </source>
</evidence>
<evidence type="ECO:0000256" key="2">
    <source>
        <dbReference type="ARBA" id="ARBA00022448"/>
    </source>
</evidence>
<dbReference type="PANTHER" id="PTHR30561:SF0">
    <property type="entry name" value="GUANIDINIUM EXPORTER"/>
    <property type="match status" value="1"/>
</dbReference>
<evidence type="ECO:0000256" key="10">
    <source>
        <dbReference type="SAM" id="Phobius"/>
    </source>
</evidence>
<comment type="similarity">
    <text evidence="7">Belongs to the drug/metabolite transporter (DMT) superfamily. Small multidrug resistance (SMR) (TC 2.A.7.1) family. Gdx/SugE subfamily.</text>
</comment>
<evidence type="ECO:0000256" key="6">
    <source>
        <dbReference type="ARBA" id="ARBA00023136"/>
    </source>
</evidence>
<comment type="caution">
    <text evidence="11">The sequence shown here is derived from an EMBL/GenBank/DDBJ whole genome shotgun (WGS) entry which is preliminary data.</text>
</comment>
<gene>
    <name evidence="11" type="ORF">GCM10023156_07830</name>
</gene>
<evidence type="ECO:0000256" key="3">
    <source>
        <dbReference type="ARBA" id="ARBA00022475"/>
    </source>
</evidence>
<dbReference type="RefSeq" id="WP_345319593.1">
    <property type="nucleotide sequence ID" value="NZ_BAABGA010000010.1"/>
</dbReference>
<evidence type="ECO:0000256" key="8">
    <source>
        <dbReference type="ARBA" id="ARBA00039168"/>
    </source>
</evidence>
<sequence>MAWFLVIVAGLIESAWAVGLKHTEGFTRPIPSLLVISGIVASMYLLAVAARTLPIGTAYAVWVGIGTLGAIILGVILLDEPLSLGRGFFLTLLLVAIVGLKITAPIDAAMGPEKTTCLKARP</sequence>
<accession>A0ABP8M918</accession>
<dbReference type="Pfam" id="PF00893">
    <property type="entry name" value="Multi_Drug_Res"/>
    <property type="match status" value="1"/>
</dbReference>
<feature type="transmembrane region" description="Helical" evidence="10">
    <location>
        <begin position="57"/>
        <end position="78"/>
    </location>
</feature>
<keyword evidence="2" id="KW-0813">Transport</keyword>
<evidence type="ECO:0000313" key="12">
    <source>
        <dbReference type="Proteomes" id="UP001500840"/>
    </source>
</evidence>
<dbReference type="InterPro" id="IPR037185">
    <property type="entry name" value="EmrE-like"/>
</dbReference>